<accession>A0A8S1JSC3</accession>
<proteinExistence type="predicted"/>
<dbReference type="AlphaFoldDB" id="A0A8S1JSC3"/>
<protein>
    <submittedName>
        <fullName evidence="1">Uncharacterized protein</fullName>
    </submittedName>
</protein>
<keyword evidence="2" id="KW-1185">Reference proteome</keyword>
<dbReference type="EMBL" id="CAJJDM010000006">
    <property type="protein sequence ID" value="CAD8045572.1"/>
    <property type="molecule type" value="Genomic_DNA"/>
</dbReference>
<name>A0A8S1JSC3_PARPR</name>
<evidence type="ECO:0000313" key="2">
    <source>
        <dbReference type="Proteomes" id="UP000688137"/>
    </source>
</evidence>
<sequence length="172" mass="21251">MQLLINVKVAFQDLSIQSIRIIQITKLIIEPLQIALTSYLLFHQLFQDQWHDFDFNIIYREEYNITNYFHLSTGLFEKQISDNKILEYYNNHQRIFDKQISKIIYLFRKFYRIIFYQDEKNFCIRKYAAFLYEMKNLFEQNDKRYYIKDIRRTQSIFSKLDPDLIQVQQVII</sequence>
<organism evidence="1 2">
    <name type="scientific">Paramecium primaurelia</name>
    <dbReference type="NCBI Taxonomy" id="5886"/>
    <lineage>
        <taxon>Eukaryota</taxon>
        <taxon>Sar</taxon>
        <taxon>Alveolata</taxon>
        <taxon>Ciliophora</taxon>
        <taxon>Intramacronucleata</taxon>
        <taxon>Oligohymenophorea</taxon>
        <taxon>Peniculida</taxon>
        <taxon>Parameciidae</taxon>
        <taxon>Paramecium</taxon>
    </lineage>
</organism>
<dbReference type="Proteomes" id="UP000688137">
    <property type="component" value="Unassembled WGS sequence"/>
</dbReference>
<comment type="caution">
    <text evidence="1">The sequence shown here is derived from an EMBL/GenBank/DDBJ whole genome shotgun (WGS) entry which is preliminary data.</text>
</comment>
<evidence type="ECO:0000313" key="1">
    <source>
        <dbReference type="EMBL" id="CAD8045572.1"/>
    </source>
</evidence>
<reference evidence="1" key="1">
    <citation type="submission" date="2021-01" db="EMBL/GenBank/DDBJ databases">
        <authorList>
            <consortium name="Genoscope - CEA"/>
            <person name="William W."/>
        </authorList>
    </citation>
    <scope>NUCLEOTIDE SEQUENCE</scope>
</reference>
<gene>
    <name evidence="1" type="ORF">PPRIM_AZ9-3.1.T0090486</name>
</gene>